<evidence type="ECO:0000313" key="2">
    <source>
        <dbReference type="Proteomes" id="UP000388056"/>
    </source>
</evidence>
<gene>
    <name evidence="1" type="ORF">NCTC10232_00207</name>
</gene>
<protein>
    <submittedName>
        <fullName evidence="1">Uncharacterized protein</fullName>
    </submittedName>
</protein>
<evidence type="ECO:0000313" key="1">
    <source>
        <dbReference type="EMBL" id="VTT02310.1"/>
    </source>
</evidence>
<dbReference type="Proteomes" id="UP000388056">
    <property type="component" value="Unassembled WGS sequence"/>
</dbReference>
<dbReference type="RefSeq" id="WP_143989137.1">
    <property type="nucleotide sequence ID" value="NZ_CABEIU010000002.1"/>
</dbReference>
<proteinExistence type="predicted"/>
<name>A0A4V0E491_STROR</name>
<dbReference type="AlphaFoldDB" id="A0A4V0E491"/>
<sequence length="75" mass="8537">MISFLKKFFCNLNANKTTKEKNNEYFLSFEIPNKDSVQSFQNALLKSLTSAESASKSIRLLAECGNKATDFKYND</sequence>
<reference evidence="1 2" key="1">
    <citation type="submission" date="2019-05" db="EMBL/GenBank/DDBJ databases">
        <authorList>
            <consortium name="Pathogen Informatics"/>
        </authorList>
    </citation>
    <scope>NUCLEOTIDE SEQUENCE [LARGE SCALE GENOMIC DNA]</scope>
    <source>
        <strain evidence="1 2">NCTC10232</strain>
    </source>
</reference>
<dbReference type="EMBL" id="CABEIU010000002">
    <property type="protein sequence ID" value="VTT02310.1"/>
    <property type="molecule type" value="Genomic_DNA"/>
</dbReference>
<organism evidence="1 2">
    <name type="scientific">Streptococcus oralis</name>
    <dbReference type="NCBI Taxonomy" id="1303"/>
    <lineage>
        <taxon>Bacteria</taxon>
        <taxon>Bacillati</taxon>
        <taxon>Bacillota</taxon>
        <taxon>Bacilli</taxon>
        <taxon>Lactobacillales</taxon>
        <taxon>Streptococcaceae</taxon>
        <taxon>Streptococcus</taxon>
    </lineage>
</organism>
<accession>A0A4V0E491</accession>